<comment type="caution">
    <text evidence="2">The sequence shown here is derived from an EMBL/GenBank/DDBJ whole genome shotgun (WGS) entry which is preliminary data.</text>
</comment>
<protein>
    <submittedName>
        <fullName evidence="2">Uncharacterized protein</fullName>
    </submittedName>
</protein>
<keyword evidence="3" id="KW-1185">Reference proteome</keyword>
<accession>A0ABR2G675</accession>
<reference evidence="2 3" key="1">
    <citation type="journal article" date="2024" name="G3 (Bethesda)">
        <title>Genome assembly of Hibiscus sabdariffa L. provides insights into metabolisms of medicinal natural products.</title>
        <authorList>
            <person name="Kim T."/>
        </authorList>
    </citation>
    <scope>NUCLEOTIDE SEQUENCE [LARGE SCALE GENOMIC DNA]</scope>
    <source>
        <strain evidence="2">TK-2024</strain>
        <tissue evidence="2">Old leaves</tissue>
    </source>
</reference>
<evidence type="ECO:0000313" key="3">
    <source>
        <dbReference type="Proteomes" id="UP001472677"/>
    </source>
</evidence>
<sequence>MPPKCSKCSVFGHSDKTCYVEPIGSGKTVAVDHGKVVAPGGIRGSCIQYTVLTDVTEAVVVASTIASVGDVTGSNVVGVGINPSASTAVDVASIDVGVISTDIEVVVNAVHVADTAPDVVDNQIVVNEFVGGEREVVASSLVDIQVVVGGMNVLVEDPILSPRNAFHGVAQLLQETKVKKKGQVEMGRKKAPSGASVVGPSTSLLQ</sequence>
<organism evidence="2 3">
    <name type="scientific">Hibiscus sabdariffa</name>
    <name type="common">roselle</name>
    <dbReference type="NCBI Taxonomy" id="183260"/>
    <lineage>
        <taxon>Eukaryota</taxon>
        <taxon>Viridiplantae</taxon>
        <taxon>Streptophyta</taxon>
        <taxon>Embryophyta</taxon>
        <taxon>Tracheophyta</taxon>
        <taxon>Spermatophyta</taxon>
        <taxon>Magnoliopsida</taxon>
        <taxon>eudicotyledons</taxon>
        <taxon>Gunneridae</taxon>
        <taxon>Pentapetalae</taxon>
        <taxon>rosids</taxon>
        <taxon>malvids</taxon>
        <taxon>Malvales</taxon>
        <taxon>Malvaceae</taxon>
        <taxon>Malvoideae</taxon>
        <taxon>Hibiscus</taxon>
    </lineage>
</organism>
<gene>
    <name evidence="2" type="ORF">V6N12_064582</name>
</gene>
<evidence type="ECO:0000313" key="2">
    <source>
        <dbReference type="EMBL" id="KAK8596082.1"/>
    </source>
</evidence>
<feature type="region of interest" description="Disordered" evidence="1">
    <location>
        <begin position="183"/>
        <end position="206"/>
    </location>
</feature>
<name>A0ABR2G675_9ROSI</name>
<proteinExistence type="predicted"/>
<dbReference type="EMBL" id="JBBPBM010000002">
    <property type="protein sequence ID" value="KAK8596082.1"/>
    <property type="molecule type" value="Genomic_DNA"/>
</dbReference>
<dbReference type="Proteomes" id="UP001472677">
    <property type="component" value="Unassembled WGS sequence"/>
</dbReference>
<evidence type="ECO:0000256" key="1">
    <source>
        <dbReference type="SAM" id="MobiDB-lite"/>
    </source>
</evidence>